<dbReference type="InterPro" id="IPR032675">
    <property type="entry name" value="LRR_dom_sf"/>
</dbReference>
<keyword evidence="8" id="KW-0325">Glycoprotein</keyword>
<keyword evidence="5 10" id="KW-1133">Transmembrane helix</keyword>
<keyword evidence="2" id="KW-1003">Cell membrane</keyword>
<dbReference type="OrthoDB" id="232968at2"/>
<dbReference type="GO" id="GO:0012505">
    <property type="term" value="C:endomembrane system"/>
    <property type="evidence" value="ECO:0007669"/>
    <property type="project" value="UniProtKB-SubCell"/>
</dbReference>
<sequence length="242" mass="26496">MASKTIEATSTMSLRTPRYRLLTLLVVVPLLGALIVGVAMRWNAAERDRESISVLRGLLFDVGYDEYRGDEWDHRFNPSVNDYYGAQIEYVSVSKDTIRGPIDERVLHAICRLSSLRHLNLKGMSLSGLSLEPLNELPCLETIALDDTDTADEQIAGLGNQSALKCLRLSGTSITDQSLVSVARFSQLASLDVSNTAITDGGLRELENCDQLEIVWVSGTQTTEAGLDQLRSALPGCEVVSH</sequence>
<evidence type="ECO:0008006" key="13">
    <source>
        <dbReference type="Google" id="ProtNLM"/>
    </source>
</evidence>
<organism evidence="11 12">
    <name type="scientific">Blastopirellula marina</name>
    <dbReference type="NCBI Taxonomy" id="124"/>
    <lineage>
        <taxon>Bacteria</taxon>
        <taxon>Pseudomonadati</taxon>
        <taxon>Planctomycetota</taxon>
        <taxon>Planctomycetia</taxon>
        <taxon>Pirellulales</taxon>
        <taxon>Pirellulaceae</taxon>
        <taxon>Blastopirellula</taxon>
    </lineage>
</organism>
<comment type="subcellular location">
    <subcellularLocation>
        <location evidence="1">Cell membrane</location>
    </subcellularLocation>
    <subcellularLocation>
        <location evidence="9">Endomembrane system</location>
        <topology evidence="9">Single-pass membrane protein</topology>
    </subcellularLocation>
</comment>
<evidence type="ECO:0000256" key="1">
    <source>
        <dbReference type="ARBA" id="ARBA00004236"/>
    </source>
</evidence>
<feature type="transmembrane region" description="Helical" evidence="10">
    <location>
        <begin position="21"/>
        <end position="42"/>
    </location>
</feature>
<evidence type="ECO:0000256" key="2">
    <source>
        <dbReference type="ARBA" id="ARBA00022475"/>
    </source>
</evidence>
<dbReference type="EMBL" id="PUHY01000012">
    <property type="protein sequence ID" value="PQO32031.1"/>
    <property type="molecule type" value="Genomic_DNA"/>
</dbReference>
<keyword evidence="4" id="KW-0732">Signal</keyword>
<evidence type="ECO:0000256" key="4">
    <source>
        <dbReference type="ARBA" id="ARBA00022729"/>
    </source>
</evidence>
<evidence type="ECO:0000256" key="10">
    <source>
        <dbReference type="SAM" id="Phobius"/>
    </source>
</evidence>
<keyword evidence="3 10" id="KW-0812">Transmembrane</keyword>
<reference evidence="11 12" key="1">
    <citation type="submission" date="2018-02" db="EMBL/GenBank/DDBJ databases">
        <title>Comparative genomes isolates from brazilian mangrove.</title>
        <authorList>
            <person name="Araujo J.E."/>
            <person name="Taketani R.G."/>
            <person name="Silva M.C.P."/>
            <person name="Loureco M.V."/>
            <person name="Andreote F.D."/>
        </authorList>
    </citation>
    <scope>NUCLEOTIDE SEQUENCE [LARGE SCALE GENOMIC DNA]</scope>
    <source>
        <strain evidence="11 12">Hex-1 MGV</strain>
    </source>
</reference>
<protein>
    <recommendedName>
        <fullName evidence="13">Leucine Rich repeats (2 copies)</fullName>
    </recommendedName>
</protein>
<proteinExistence type="predicted"/>
<evidence type="ECO:0000256" key="9">
    <source>
        <dbReference type="ARBA" id="ARBA00037847"/>
    </source>
</evidence>
<evidence type="ECO:0000256" key="8">
    <source>
        <dbReference type="ARBA" id="ARBA00023180"/>
    </source>
</evidence>
<comment type="caution">
    <text evidence="11">The sequence shown here is derived from an EMBL/GenBank/DDBJ whole genome shotgun (WGS) entry which is preliminary data.</text>
</comment>
<dbReference type="PANTHER" id="PTHR48052">
    <property type="entry name" value="UNNAMED PRODUCT"/>
    <property type="match status" value="1"/>
</dbReference>
<dbReference type="AlphaFoldDB" id="A0A2S8FIQ2"/>
<evidence type="ECO:0000313" key="11">
    <source>
        <dbReference type="EMBL" id="PQO32031.1"/>
    </source>
</evidence>
<evidence type="ECO:0000256" key="6">
    <source>
        <dbReference type="ARBA" id="ARBA00023136"/>
    </source>
</evidence>
<evidence type="ECO:0000313" key="12">
    <source>
        <dbReference type="Proteomes" id="UP000238322"/>
    </source>
</evidence>
<evidence type="ECO:0000256" key="7">
    <source>
        <dbReference type="ARBA" id="ARBA00023170"/>
    </source>
</evidence>
<dbReference type="PANTHER" id="PTHR48052:SF8">
    <property type="entry name" value="LRR RECEPTOR-LIKE SERINE_THREONINE-PROTEIN KINASE FLS2"/>
    <property type="match status" value="1"/>
</dbReference>
<gene>
    <name evidence="11" type="ORF">C5Y83_17440</name>
</gene>
<keyword evidence="7" id="KW-0675">Receptor</keyword>
<dbReference type="GO" id="GO:0005886">
    <property type="term" value="C:plasma membrane"/>
    <property type="evidence" value="ECO:0007669"/>
    <property type="project" value="UniProtKB-SubCell"/>
</dbReference>
<dbReference type="RefSeq" id="WP_105331044.1">
    <property type="nucleotide sequence ID" value="NZ_PUHY01000012.1"/>
</dbReference>
<keyword evidence="6 10" id="KW-0472">Membrane</keyword>
<evidence type="ECO:0000256" key="5">
    <source>
        <dbReference type="ARBA" id="ARBA00022989"/>
    </source>
</evidence>
<name>A0A2S8FIQ2_9BACT</name>
<dbReference type="Gene3D" id="3.80.10.10">
    <property type="entry name" value="Ribonuclease Inhibitor"/>
    <property type="match status" value="1"/>
</dbReference>
<dbReference type="SUPFAM" id="SSF52047">
    <property type="entry name" value="RNI-like"/>
    <property type="match status" value="1"/>
</dbReference>
<accession>A0A2S8FIQ2</accession>
<evidence type="ECO:0000256" key="3">
    <source>
        <dbReference type="ARBA" id="ARBA00022692"/>
    </source>
</evidence>
<dbReference type="Proteomes" id="UP000238322">
    <property type="component" value="Unassembled WGS sequence"/>
</dbReference>